<evidence type="ECO:0000313" key="4">
    <source>
        <dbReference type="Proteomes" id="UP000238042"/>
    </source>
</evidence>
<feature type="compositionally biased region" description="Basic and acidic residues" evidence="1">
    <location>
        <begin position="63"/>
        <end position="79"/>
    </location>
</feature>
<organism evidence="3 4">
    <name type="scientific">Apibacter adventoris</name>
    <dbReference type="NCBI Taxonomy" id="1679466"/>
    <lineage>
        <taxon>Bacteria</taxon>
        <taxon>Pseudomonadati</taxon>
        <taxon>Bacteroidota</taxon>
        <taxon>Flavobacteriia</taxon>
        <taxon>Flavobacteriales</taxon>
        <taxon>Weeksellaceae</taxon>
        <taxon>Apibacter</taxon>
    </lineage>
</organism>
<keyword evidence="2" id="KW-1133">Transmembrane helix</keyword>
<dbReference type="EMBL" id="PSZM01000046">
    <property type="protein sequence ID" value="PQL90471.1"/>
    <property type="molecule type" value="Genomic_DNA"/>
</dbReference>
<proteinExistence type="predicted"/>
<dbReference type="RefSeq" id="WP_105247638.1">
    <property type="nucleotide sequence ID" value="NZ_PSZM01000046.1"/>
</dbReference>
<evidence type="ECO:0000256" key="1">
    <source>
        <dbReference type="SAM" id="MobiDB-lite"/>
    </source>
</evidence>
<feature type="transmembrane region" description="Helical" evidence="2">
    <location>
        <begin position="287"/>
        <end position="304"/>
    </location>
</feature>
<dbReference type="AlphaFoldDB" id="A0A2S8A7C5"/>
<reference evidence="3 4" key="1">
    <citation type="submission" date="2018-02" db="EMBL/GenBank/DDBJ databases">
        <title>Genome sequences of Apibacter spp., gut symbionts of Asian honey bees.</title>
        <authorList>
            <person name="Kwong W.K."/>
            <person name="Steele M.I."/>
            <person name="Moran N.A."/>
        </authorList>
    </citation>
    <scope>NUCLEOTIDE SEQUENCE [LARGE SCALE GENOMIC DNA]</scope>
    <source>
        <strain evidence="4">wkB301</strain>
    </source>
</reference>
<evidence type="ECO:0000256" key="2">
    <source>
        <dbReference type="SAM" id="Phobius"/>
    </source>
</evidence>
<keyword evidence="2" id="KW-0812">Transmembrane</keyword>
<protein>
    <submittedName>
        <fullName evidence="3">Uncharacterized protein</fullName>
    </submittedName>
</protein>
<comment type="caution">
    <text evidence="3">The sequence shown here is derived from an EMBL/GenBank/DDBJ whole genome shotgun (WGS) entry which is preliminary data.</text>
</comment>
<feature type="region of interest" description="Disordered" evidence="1">
    <location>
        <begin position="62"/>
        <end position="85"/>
    </location>
</feature>
<sequence length="313" mass="36313">MRNNTVFLGVLLWGLLSFNLSAQTKLIFYKSHSGKAVNFSLKEEGNLGSYIGQFYKSENVSENNEKDGLTTEDLNHNNEKQSNNRSSNVIKIKEGLLFNKNSDFNKYKELKGTNGKLGLLLIILNENSVFDKRIINELTDALMKNDVVRYYIRSKDGFIFETKTEYEIYGKLRNKREKMGIKICELKEGIDSLKINQLTDQTMRQGKTVFFIKTKDGAVFDLRSTFENYKILREIKDKNIDLKLIPVSKNDSILKLETDTTFLHKKEENELFPFVTKGSKPNDKTPYLIFIISVSMIIIGYLLWKKEMKKINY</sequence>
<keyword evidence="4" id="KW-1185">Reference proteome</keyword>
<name>A0A2S8A7C5_9FLAO</name>
<keyword evidence="2" id="KW-0472">Membrane</keyword>
<gene>
    <name evidence="3" type="ORF">C4S77_11310</name>
</gene>
<accession>A0A2S8A7C5</accession>
<dbReference type="Proteomes" id="UP000238042">
    <property type="component" value="Unassembled WGS sequence"/>
</dbReference>
<dbReference type="OrthoDB" id="1264796at2"/>
<evidence type="ECO:0000313" key="3">
    <source>
        <dbReference type="EMBL" id="PQL90471.1"/>
    </source>
</evidence>